<dbReference type="AlphaFoldDB" id="A0A0A9HS85"/>
<dbReference type="EMBL" id="GBRH01159232">
    <property type="protein sequence ID" value="JAE38664.1"/>
    <property type="molecule type" value="Transcribed_RNA"/>
</dbReference>
<name>A0A0A9HS85_ARUDO</name>
<reference evidence="1" key="1">
    <citation type="submission" date="2014-09" db="EMBL/GenBank/DDBJ databases">
        <authorList>
            <person name="Magalhaes I.L.F."/>
            <person name="Oliveira U."/>
            <person name="Santos F.R."/>
            <person name="Vidigal T.H.D.A."/>
            <person name="Brescovit A.D."/>
            <person name="Santos A.J."/>
        </authorList>
    </citation>
    <scope>NUCLEOTIDE SEQUENCE</scope>
    <source>
        <tissue evidence="1">Shoot tissue taken approximately 20 cm above the soil surface</tissue>
    </source>
</reference>
<accession>A0A0A9HS85</accession>
<sequence>MNTNFERRHMVCILSRQSSNKFIFSGRKMPDILNINWINNLVRPSQKENFVVLKRNFLDGIGKTSTK</sequence>
<organism evidence="1">
    <name type="scientific">Arundo donax</name>
    <name type="common">Giant reed</name>
    <name type="synonym">Donax arundinaceus</name>
    <dbReference type="NCBI Taxonomy" id="35708"/>
    <lineage>
        <taxon>Eukaryota</taxon>
        <taxon>Viridiplantae</taxon>
        <taxon>Streptophyta</taxon>
        <taxon>Embryophyta</taxon>
        <taxon>Tracheophyta</taxon>
        <taxon>Spermatophyta</taxon>
        <taxon>Magnoliopsida</taxon>
        <taxon>Liliopsida</taxon>
        <taxon>Poales</taxon>
        <taxon>Poaceae</taxon>
        <taxon>PACMAD clade</taxon>
        <taxon>Arundinoideae</taxon>
        <taxon>Arundineae</taxon>
        <taxon>Arundo</taxon>
    </lineage>
</organism>
<evidence type="ECO:0000313" key="1">
    <source>
        <dbReference type="EMBL" id="JAE38664.1"/>
    </source>
</evidence>
<reference evidence="1" key="2">
    <citation type="journal article" date="2015" name="Data Brief">
        <title>Shoot transcriptome of the giant reed, Arundo donax.</title>
        <authorList>
            <person name="Barrero R.A."/>
            <person name="Guerrero F.D."/>
            <person name="Moolhuijzen P."/>
            <person name="Goolsby J.A."/>
            <person name="Tidwell J."/>
            <person name="Bellgard S.E."/>
            <person name="Bellgard M.I."/>
        </authorList>
    </citation>
    <scope>NUCLEOTIDE SEQUENCE</scope>
    <source>
        <tissue evidence="1">Shoot tissue taken approximately 20 cm above the soil surface</tissue>
    </source>
</reference>
<protein>
    <submittedName>
        <fullName evidence="1">Uncharacterized protein</fullName>
    </submittedName>
</protein>
<proteinExistence type="predicted"/>